<dbReference type="EMBL" id="JBHRWK010000014">
    <property type="protein sequence ID" value="MFC3449524.1"/>
    <property type="molecule type" value="Genomic_DNA"/>
</dbReference>
<keyword evidence="3" id="KW-0227">DNA damage</keyword>
<evidence type="ECO:0000256" key="3">
    <source>
        <dbReference type="ARBA" id="ARBA00022763"/>
    </source>
</evidence>
<keyword evidence="5" id="KW-0234">DNA repair</keyword>
<feature type="compositionally biased region" description="Basic and acidic residues" evidence="7">
    <location>
        <begin position="80"/>
        <end position="96"/>
    </location>
</feature>
<dbReference type="CDD" id="cd00221">
    <property type="entry name" value="Vsr"/>
    <property type="match status" value="1"/>
</dbReference>
<reference evidence="9" key="1">
    <citation type="journal article" date="2019" name="Int. J. Syst. Evol. Microbiol.">
        <title>The Global Catalogue of Microorganisms (GCM) 10K type strain sequencing project: providing services to taxonomists for standard genome sequencing and annotation.</title>
        <authorList>
            <consortium name="The Broad Institute Genomics Platform"/>
            <consortium name="The Broad Institute Genome Sequencing Center for Infectious Disease"/>
            <person name="Wu L."/>
            <person name="Ma J."/>
        </authorList>
    </citation>
    <scope>NUCLEOTIDE SEQUENCE [LARGE SCALE GENOMIC DNA]</scope>
    <source>
        <strain evidence="9">CGMCC 4.7676</strain>
    </source>
</reference>
<comment type="similarity">
    <text evidence="6">Belongs to the Vsr family.</text>
</comment>
<dbReference type="RefSeq" id="WP_378238225.1">
    <property type="nucleotide sequence ID" value="NZ_JBHRWK010000014.1"/>
</dbReference>
<organism evidence="8 9">
    <name type="scientific">Amycolatopsis speibonae</name>
    <dbReference type="NCBI Taxonomy" id="1450224"/>
    <lineage>
        <taxon>Bacteria</taxon>
        <taxon>Bacillati</taxon>
        <taxon>Actinomycetota</taxon>
        <taxon>Actinomycetes</taxon>
        <taxon>Pseudonocardiales</taxon>
        <taxon>Pseudonocardiaceae</taxon>
        <taxon>Amycolatopsis</taxon>
    </lineage>
</organism>
<dbReference type="InterPro" id="IPR004603">
    <property type="entry name" value="DNA_mismatch_endonuc_vsr"/>
</dbReference>
<evidence type="ECO:0000256" key="7">
    <source>
        <dbReference type="SAM" id="MobiDB-lite"/>
    </source>
</evidence>
<dbReference type="Gene3D" id="3.40.960.10">
    <property type="entry name" value="VSR Endonuclease"/>
    <property type="match status" value="1"/>
</dbReference>
<proteinExistence type="inferred from homology"/>
<accession>A0ABV7NRY8</accession>
<gene>
    <name evidence="8" type="ORF">ACFOSH_08785</name>
</gene>
<dbReference type="Proteomes" id="UP001595645">
    <property type="component" value="Unassembled WGS sequence"/>
</dbReference>
<evidence type="ECO:0000256" key="6">
    <source>
        <dbReference type="ARBA" id="ARBA00029466"/>
    </source>
</evidence>
<evidence type="ECO:0000256" key="4">
    <source>
        <dbReference type="ARBA" id="ARBA00022801"/>
    </source>
</evidence>
<dbReference type="SUPFAM" id="SSF52980">
    <property type="entry name" value="Restriction endonuclease-like"/>
    <property type="match status" value="1"/>
</dbReference>
<dbReference type="NCBIfam" id="TIGR00632">
    <property type="entry name" value="vsr"/>
    <property type="match status" value="1"/>
</dbReference>
<dbReference type="GO" id="GO:0004519">
    <property type="term" value="F:endonuclease activity"/>
    <property type="evidence" value="ECO:0007669"/>
    <property type="project" value="UniProtKB-KW"/>
</dbReference>
<sequence length="212" mass="24153">MPLETGQMALGTVSLRLSTKTGAIRAHLRWRDSGRTVSRSLGVVERPNRSANLAEGWAKARSLGLVQDEVLPSESWASSREARASMRGNRGRDTNPELQLRSELHGRGFRYRVSVRPLPGLRRTADIVFTKERLAIFVDGCFWHGCEKHHRPAKKNSEFWQKKIADNKRRDSETNQLLSNQGWTVIRCWEHEDPKEVASRIVTALRRSEVSS</sequence>
<protein>
    <submittedName>
        <fullName evidence="8">Very short patch repair endonuclease</fullName>
    </submittedName>
</protein>
<feature type="region of interest" description="Disordered" evidence="7">
    <location>
        <begin position="77"/>
        <end position="96"/>
    </location>
</feature>
<dbReference type="InterPro" id="IPR011335">
    <property type="entry name" value="Restrct_endonuc-II-like"/>
</dbReference>
<evidence type="ECO:0000256" key="2">
    <source>
        <dbReference type="ARBA" id="ARBA00022759"/>
    </source>
</evidence>
<keyword evidence="1" id="KW-0540">Nuclease</keyword>
<evidence type="ECO:0000256" key="1">
    <source>
        <dbReference type="ARBA" id="ARBA00022722"/>
    </source>
</evidence>
<keyword evidence="2 8" id="KW-0255">Endonuclease</keyword>
<evidence type="ECO:0000313" key="8">
    <source>
        <dbReference type="EMBL" id="MFC3449524.1"/>
    </source>
</evidence>
<comment type="caution">
    <text evidence="8">The sequence shown here is derived from an EMBL/GenBank/DDBJ whole genome shotgun (WGS) entry which is preliminary data.</text>
</comment>
<evidence type="ECO:0000256" key="5">
    <source>
        <dbReference type="ARBA" id="ARBA00023204"/>
    </source>
</evidence>
<evidence type="ECO:0000313" key="9">
    <source>
        <dbReference type="Proteomes" id="UP001595645"/>
    </source>
</evidence>
<keyword evidence="4" id="KW-0378">Hydrolase</keyword>
<name>A0ABV7NRY8_9PSEU</name>
<keyword evidence="9" id="KW-1185">Reference proteome</keyword>
<dbReference type="Pfam" id="PF03852">
    <property type="entry name" value="Vsr"/>
    <property type="match status" value="1"/>
</dbReference>